<dbReference type="PROSITE" id="PS50003">
    <property type="entry name" value="PH_DOMAIN"/>
    <property type="match status" value="1"/>
</dbReference>
<dbReference type="InterPro" id="IPR011993">
    <property type="entry name" value="PH-like_dom_sf"/>
</dbReference>
<reference evidence="4 5" key="1">
    <citation type="submission" date="2020-12" db="EMBL/GenBank/DDBJ databases">
        <title>Metabolic potential, ecology and presence of endohyphal bacteria is reflected in genomic diversity of Mucoromycotina.</title>
        <authorList>
            <person name="Muszewska A."/>
            <person name="Okrasinska A."/>
            <person name="Steczkiewicz K."/>
            <person name="Drgas O."/>
            <person name="Orlowska M."/>
            <person name="Perlinska-Lenart U."/>
            <person name="Aleksandrzak-Piekarczyk T."/>
            <person name="Szatraj K."/>
            <person name="Zielenkiewicz U."/>
            <person name="Pilsyk S."/>
            <person name="Malc E."/>
            <person name="Mieczkowski P."/>
            <person name="Kruszewska J.S."/>
            <person name="Biernat P."/>
            <person name="Pawlowska J."/>
        </authorList>
    </citation>
    <scope>NUCLEOTIDE SEQUENCE [LARGE SCALE GENOMIC DNA]</scope>
    <source>
        <strain evidence="4 5">CBS 142.35</strain>
    </source>
</reference>
<accession>A0A8H7VBN7</accession>
<feature type="compositionally biased region" description="Pro residues" evidence="2">
    <location>
        <begin position="660"/>
        <end position="670"/>
    </location>
</feature>
<dbReference type="EMBL" id="JAEPRB010000312">
    <property type="protein sequence ID" value="KAG2217266.1"/>
    <property type="molecule type" value="Genomic_DNA"/>
</dbReference>
<evidence type="ECO:0000256" key="1">
    <source>
        <dbReference type="ARBA" id="ARBA00022553"/>
    </source>
</evidence>
<feature type="domain" description="PH" evidence="3">
    <location>
        <begin position="484"/>
        <end position="629"/>
    </location>
</feature>
<evidence type="ECO:0000313" key="5">
    <source>
        <dbReference type="Proteomes" id="UP000646827"/>
    </source>
</evidence>
<feature type="region of interest" description="Disordered" evidence="2">
    <location>
        <begin position="648"/>
        <end position="678"/>
    </location>
</feature>
<dbReference type="OrthoDB" id="5598057at2759"/>
<dbReference type="Pfam" id="PF20399">
    <property type="entry name" value="PH_20"/>
    <property type="match status" value="1"/>
</dbReference>
<feature type="compositionally biased region" description="Low complexity" evidence="2">
    <location>
        <begin position="70"/>
        <end position="81"/>
    </location>
</feature>
<evidence type="ECO:0000313" key="4">
    <source>
        <dbReference type="EMBL" id="KAG2217266.1"/>
    </source>
</evidence>
<evidence type="ECO:0000256" key="2">
    <source>
        <dbReference type="SAM" id="MobiDB-lite"/>
    </source>
</evidence>
<feature type="region of interest" description="Disordered" evidence="2">
    <location>
        <begin position="757"/>
        <end position="802"/>
    </location>
</feature>
<keyword evidence="1" id="KW-0597">Phosphoprotein</keyword>
<feature type="region of interest" description="Disordered" evidence="2">
    <location>
        <begin position="228"/>
        <end position="254"/>
    </location>
</feature>
<evidence type="ECO:0000259" key="3">
    <source>
        <dbReference type="PROSITE" id="PS50003"/>
    </source>
</evidence>
<dbReference type="PANTHER" id="PTHR31941:SF1">
    <property type="entry name" value="CYTOSKELETAL SIGNALING PROTEIN SLM1"/>
    <property type="match status" value="1"/>
</dbReference>
<dbReference type="Proteomes" id="UP000646827">
    <property type="component" value="Unassembled WGS sequence"/>
</dbReference>
<feature type="region of interest" description="Disordered" evidence="2">
    <location>
        <begin position="683"/>
        <end position="702"/>
    </location>
</feature>
<protein>
    <recommendedName>
        <fullName evidence="3">PH domain-containing protein</fullName>
    </recommendedName>
</protein>
<organism evidence="4 5">
    <name type="scientific">Circinella minor</name>
    <dbReference type="NCBI Taxonomy" id="1195481"/>
    <lineage>
        <taxon>Eukaryota</taxon>
        <taxon>Fungi</taxon>
        <taxon>Fungi incertae sedis</taxon>
        <taxon>Mucoromycota</taxon>
        <taxon>Mucoromycotina</taxon>
        <taxon>Mucoromycetes</taxon>
        <taxon>Mucorales</taxon>
        <taxon>Lichtheimiaceae</taxon>
        <taxon>Circinella</taxon>
    </lineage>
</organism>
<feature type="compositionally biased region" description="Low complexity" evidence="2">
    <location>
        <begin position="683"/>
        <end position="693"/>
    </location>
</feature>
<dbReference type="Gene3D" id="2.30.29.30">
    <property type="entry name" value="Pleckstrin-homology domain (PH domain)/Phosphotyrosine-binding domain (PTB)"/>
    <property type="match status" value="1"/>
</dbReference>
<dbReference type="InterPro" id="IPR046868">
    <property type="entry name" value="BAR_4"/>
</dbReference>
<feature type="region of interest" description="Disordered" evidence="2">
    <location>
        <begin position="62"/>
        <end position="81"/>
    </location>
</feature>
<sequence length="817" mass="93465">MTTFKAKQWTLRNNNTVLPIRSPTSSDTTSKTTKTTLSSPALSDRHQHRSGILQLHYHPSTYLNNDNDFSTSSTKTTPTSSALKRLIPSISSLNFPIKVTTDEMNSDTNNESKASVSEEQPNDDDSSIPMDTHTNDDDTSPDNDPPIFDCDDEEQNTNDHKYNHILLEQNDHRRGIRPVQILTERLEAWYMLIKELYHHFIELANVENQVSKAYIRLLQATHLFGTTLSSSSETSNSKEDDHHSHQQQQSKENSSSSSLLILLNAHFNTNSNQGIRNVCRLWQERYGAIAKGHGTLSAFIKANVLPSLSSMKRELKGMIRSIRMDDRLKLSKLAQLRREAKRRVLRLDRQLAFFEHHPHHGDGKQDPWLINTAVVNQMLKVYHQTNKMHETVFRLQKEVMISEQRIVQEFRQLCQDMITIQEQQTCLGIDSHLQHIIEAIDQLQADDDWNYFVNRFKQHLIPEQARYRHPNQLQYPNHAHPLLQPIFAARMERNSSLLHRWHEHIYVLTPAGFLHEYRNASSYPTRPDTTIFVPHYNVSTLSTNLHHNLIFQLQRIATTNNIVSLSRTNTTSSASSSASVVSSSSLSSAMPNKRYYNFIKSTSSKTLTFRAKSAPDMQAWLEHLTELSYRYRPSVSYNAPPFLQPSNATNPECFVSSPSSPQPQPQPQPPQQQNEESAIKTSTIDDTNDNTDIPLSSAEQQPVVKVVVDEWDQKETKSKESWCQDNPWNDNSCSSTITTVQKESPTIGLPSFISGCIAPPEPPSITNEPTPEKEQEIEIEKKNEEEKNEEIDKKEEQEVEEPRKFFLTGVTLPDSMK</sequence>
<proteinExistence type="predicted"/>
<feature type="compositionally biased region" description="Low complexity" evidence="2">
    <location>
        <begin position="22"/>
        <end position="42"/>
    </location>
</feature>
<feature type="compositionally biased region" description="Basic and acidic residues" evidence="2">
    <location>
        <begin position="770"/>
        <end position="802"/>
    </location>
</feature>
<comment type="caution">
    <text evidence="4">The sequence shown here is derived from an EMBL/GenBank/DDBJ whole genome shotgun (WGS) entry which is preliminary data.</text>
</comment>
<keyword evidence="5" id="KW-1185">Reference proteome</keyword>
<dbReference type="SUPFAM" id="SSF50729">
    <property type="entry name" value="PH domain-like"/>
    <property type="match status" value="1"/>
</dbReference>
<dbReference type="InterPro" id="IPR001849">
    <property type="entry name" value="PH_domain"/>
</dbReference>
<dbReference type="InterPro" id="IPR046869">
    <property type="entry name" value="SLM1/RGC1-like_PH"/>
</dbReference>
<gene>
    <name evidence="4" type="ORF">INT45_009306</name>
</gene>
<dbReference type="SMART" id="SM00233">
    <property type="entry name" value="PH"/>
    <property type="match status" value="1"/>
</dbReference>
<name>A0A8H7VBN7_9FUNG</name>
<dbReference type="AlphaFoldDB" id="A0A8H7VBN7"/>
<dbReference type="PANTHER" id="PTHR31941">
    <property type="entry name" value="CYTOSKELETAL SIGNALING PROTEIN SLM1"/>
    <property type="match status" value="1"/>
</dbReference>
<feature type="region of interest" description="Disordered" evidence="2">
    <location>
        <begin position="102"/>
        <end position="157"/>
    </location>
</feature>
<feature type="compositionally biased region" description="Polar residues" evidence="2">
    <location>
        <begin position="102"/>
        <end position="119"/>
    </location>
</feature>
<dbReference type="Pfam" id="PF20400">
    <property type="entry name" value="BAR_4"/>
    <property type="match status" value="1"/>
</dbReference>
<feature type="region of interest" description="Disordered" evidence="2">
    <location>
        <begin position="17"/>
        <end position="48"/>
    </location>
</feature>